<comment type="caution">
    <text evidence="1">The sequence shown here is derived from an EMBL/GenBank/DDBJ whole genome shotgun (WGS) entry which is preliminary data.</text>
</comment>
<dbReference type="Proteomes" id="UP000218842">
    <property type="component" value="Unassembled WGS sequence"/>
</dbReference>
<dbReference type="EMBL" id="LBGZ01000029">
    <property type="protein sequence ID" value="PBJ39094.1"/>
    <property type="molecule type" value="Genomic_DNA"/>
</dbReference>
<name>A0A2A3LCW6_MYCAV</name>
<dbReference type="AlphaFoldDB" id="A0A2A3LCW6"/>
<dbReference type="RefSeq" id="WP_071321581.1">
    <property type="nucleotide sequence ID" value="NZ_BDNC01000130.1"/>
</dbReference>
<gene>
    <name evidence="1" type="ORF">XV03_03715</name>
</gene>
<sequence>MSSDKEYWEQWCGSTVEPVRVIKKRAKVFNRDGQRWITYPDEIKGKSVIVEMPQNAPTKSCHEHRHDDCPHRLGGPQEGGVLMKISLPGFTWRCGCPCHRDPHRAGRLF</sequence>
<organism evidence="1 2">
    <name type="scientific">Mycobacterium avium subsp. hominissuis</name>
    <dbReference type="NCBI Taxonomy" id="439334"/>
    <lineage>
        <taxon>Bacteria</taxon>
        <taxon>Bacillati</taxon>
        <taxon>Actinomycetota</taxon>
        <taxon>Actinomycetes</taxon>
        <taxon>Mycobacteriales</taxon>
        <taxon>Mycobacteriaceae</taxon>
        <taxon>Mycobacterium</taxon>
        <taxon>Mycobacterium avium complex (MAC)</taxon>
    </lineage>
</organism>
<protein>
    <submittedName>
        <fullName evidence="1">Uncharacterized protein</fullName>
    </submittedName>
</protein>
<evidence type="ECO:0000313" key="2">
    <source>
        <dbReference type="Proteomes" id="UP000218842"/>
    </source>
</evidence>
<proteinExistence type="predicted"/>
<reference evidence="1 2" key="1">
    <citation type="journal article" date="2017" name="Genome Biol. Evol.">
        <title>Population Structure and Local Adaptation of MAC Lung Disease Agent Mycobacterium avium subsp. hominissuis.</title>
        <authorList>
            <person name="Yano H."/>
            <person name="Iwamoto T."/>
            <person name="Nishiuchi Y."/>
            <person name="Nakajima C."/>
            <person name="Starkova D.A."/>
            <person name="Mokrousov I."/>
            <person name="Narvskaya O."/>
            <person name="Yoshida S."/>
            <person name="Arikawa K."/>
            <person name="Nakanishi N."/>
            <person name="Osaki K."/>
            <person name="Nakagawa I."/>
            <person name="Ato M."/>
            <person name="Suzuki Y."/>
            <person name="Maruyama F."/>
        </authorList>
    </citation>
    <scope>NUCLEOTIDE SEQUENCE [LARGE SCALE GENOMIC DNA]</scope>
    <source>
        <strain evidence="1 2">OCU466</strain>
    </source>
</reference>
<accession>A0A2A3LCW6</accession>
<evidence type="ECO:0000313" key="1">
    <source>
        <dbReference type="EMBL" id="PBJ39094.1"/>
    </source>
</evidence>